<dbReference type="EMBL" id="JAAAIP010001828">
    <property type="protein sequence ID" value="KAG0303482.1"/>
    <property type="molecule type" value="Genomic_DNA"/>
</dbReference>
<evidence type="ECO:0000256" key="1">
    <source>
        <dbReference type="SAM" id="MobiDB-lite"/>
    </source>
</evidence>
<keyword evidence="3" id="KW-1185">Reference proteome</keyword>
<comment type="caution">
    <text evidence="2">The sequence shown here is derived from an EMBL/GenBank/DDBJ whole genome shotgun (WGS) entry which is preliminary data.</text>
</comment>
<gene>
    <name evidence="2" type="ORF">BGZ99_002666</name>
</gene>
<organism evidence="2 3">
    <name type="scientific">Dissophora globulifera</name>
    <dbReference type="NCBI Taxonomy" id="979702"/>
    <lineage>
        <taxon>Eukaryota</taxon>
        <taxon>Fungi</taxon>
        <taxon>Fungi incertae sedis</taxon>
        <taxon>Mucoromycota</taxon>
        <taxon>Mortierellomycotina</taxon>
        <taxon>Mortierellomycetes</taxon>
        <taxon>Mortierellales</taxon>
        <taxon>Mortierellaceae</taxon>
        <taxon>Dissophora</taxon>
    </lineage>
</organism>
<evidence type="ECO:0000313" key="2">
    <source>
        <dbReference type="EMBL" id="KAG0303482.1"/>
    </source>
</evidence>
<accession>A0A9P6QY21</accession>
<dbReference type="Proteomes" id="UP000738325">
    <property type="component" value="Unassembled WGS sequence"/>
</dbReference>
<sequence length="56" mass="6542">PPHQNPLARRPPRPVGTIATRPSPICARSRRTRFCHPWMFLWRSGLRTTSGMMRMN</sequence>
<feature type="non-terminal residue" evidence="2">
    <location>
        <position position="56"/>
    </location>
</feature>
<reference evidence="2" key="1">
    <citation type="journal article" date="2020" name="Fungal Divers.">
        <title>Resolving the Mortierellaceae phylogeny through synthesis of multi-gene phylogenetics and phylogenomics.</title>
        <authorList>
            <person name="Vandepol N."/>
            <person name="Liber J."/>
            <person name="Desiro A."/>
            <person name="Na H."/>
            <person name="Kennedy M."/>
            <person name="Barry K."/>
            <person name="Grigoriev I.V."/>
            <person name="Miller A.N."/>
            <person name="O'Donnell K."/>
            <person name="Stajich J.E."/>
            <person name="Bonito G."/>
        </authorList>
    </citation>
    <scope>NUCLEOTIDE SEQUENCE</scope>
    <source>
        <strain evidence="2">REB-010B</strain>
    </source>
</reference>
<evidence type="ECO:0000313" key="3">
    <source>
        <dbReference type="Proteomes" id="UP000738325"/>
    </source>
</evidence>
<name>A0A9P6QY21_9FUNG</name>
<protein>
    <submittedName>
        <fullName evidence="2">Uncharacterized protein</fullName>
    </submittedName>
</protein>
<feature type="region of interest" description="Disordered" evidence="1">
    <location>
        <begin position="1"/>
        <end position="21"/>
    </location>
</feature>
<proteinExistence type="predicted"/>
<feature type="non-terminal residue" evidence="2">
    <location>
        <position position="1"/>
    </location>
</feature>
<dbReference type="AlphaFoldDB" id="A0A9P6QY21"/>